<dbReference type="PANTHER" id="PTHR18964:SF173">
    <property type="entry name" value="GLUCOKINASE"/>
    <property type="match status" value="1"/>
</dbReference>
<protein>
    <submittedName>
        <fullName evidence="2">NBD/HSP70 family sugar kinase</fullName>
    </submittedName>
</protein>
<dbReference type="PROSITE" id="PS00519">
    <property type="entry name" value="HTH_ASNC_1"/>
    <property type="match status" value="1"/>
</dbReference>
<reference evidence="2 3" key="1">
    <citation type="submission" date="2023-07" db="EMBL/GenBank/DDBJ databases">
        <title>Functional and genomic diversity of the sorghum phyllosphere microbiome.</title>
        <authorList>
            <person name="Shade A."/>
        </authorList>
    </citation>
    <scope>NUCLEOTIDE SEQUENCE [LARGE SCALE GENOMIC DNA]</scope>
    <source>
        <strain evidence="2 3">SORGH_AS_1207</strain>
    </source>
</reference>
<accession>A0ABU0TY54</accession>
<evidence type="ECO:0000313" key="2">
    <source>
        <dbReference type="EMBL" id="MDQ1124597.1"/>
    </source>
</evidence>
<dbReference type="SUPFAM" id="SSF53067">
    <property type="entry name" value="Actin-like ATPase domain"/>
    <property type="match status" value="1"/>
</dbReference>
<comment type="similarity">
    <text evidence="1">Belongs to the ROK (NagC/XylR) family.</text>
</comment>
<dbReference type="SUPFAM" id="SSF46785">
    <property type="entry name" value="Winged helix' DNA-binding domain"/>
    <property type="match status" value="1"/>
</dbReference>
<organism evidence="2 3">
    <name type="scientific">Microbacterium trichothecenolyticum</name>
    <name type="common">Aureobacterium trichothecenolyticum</name>
    <dbReference type="NCBI Taxonomy" id="69370"/>
    <lineage>
        <taxon>Bacteria</taxon>
        <taxon>Bacillati</taxon>
        <taxon>Actinomycetota</taxon>
        <taxon>Actinomycetes</taxon>
        <taxon>Micrococcales</taxon>
        <taxon>Microbacteriaceae</taxon>
        <taxon>Microbacterium</taxon>
    </lineage>
</organism>
<name>A0ABU0TY54_MICTR</name>
<comment type="caution">
    <text evidence="2">The sequence shown here is derived from an EMBL/GenBank/DDBJ whole genome shotgun (WGS) entry which is preliminary data.</text>
</comment>
<dbReference type="EMBL" id="JAUTBF010000001">
    <property type="protein sequence ID" value="MDQ1124597.1"/>
    <property type="molecule type" value="Genomic_DNA"/>
</dbReference>
<dbReference type="InterPro" id="IPR043129">
    <property type="entry name" value="ATPase_NBD"/>
</dbReference>
<gene>
    <name evidence="2" type="ORF">QE412_003170</name>
</gene>
<dbReference type="InterPro" id="IPR019885">
    <property type="entry name" value="Tscrpt_reg_HTH_AsnC-type_CS"/>
</dbReference>
<dbReference type="InterPro" id="IPR036388">
    <property type="entry name" value="WH-like_DNA-bd_sf"/>
</dbReference>
<dbReference type="Pfam" id="PF00480">
    <property type="entry name" value="ROK"/>
    <property type="match status" value="1"/>
</dbReference>
<keyword evidence="2" id="KW-0418">Kinase</keyword>
<keyword evidence="2" id="KW-0808">Transferase</keyword>
<keyword evidence="3" id="KW-1185">Reference proteome</keyword>
<dbReference type="Proteomes" id="UP001226691">
    <property type="component" value="Unassembled WGS sequence"/>
</dbReference>
<dbReference type="InterPro" id="IPR036390">
    <property type="entry name" value="WH_DNA-bd_sf"/>
</dbReference>
<sequence length="405" mass="41712">MSPHAAALRDAEYAPGSVGDIFRLIRSDRATSRSALARLTGLSPSTVGIRVDTLQRLGLVTEEGEQESRGGRRAKRLRVARDAGWVAAVDVGAQHLKVALADLDGAIVVETAHPPADDHEPGAVVALTWERITEASAVAGVEMPALRGIAISLPAPIEYRSGRIVSPAFMPSWQNVSLPALFADYTDAPVLVENDANLVALAEATPTAGDHLLAVVLGTRIGSGIVAEGRLQRGFNGAAGEISHTSVGGHATISCICGLDDCLESVASGDAIAATLTAAGYDVETTTDVVRLGRTADPVVIATLREAGARIGTVLASVVNLLNPQRVVLGGTMSACAPLVAAIRAEVFARCLPIAAHDLDISAANDPATAGLRGAVKLALEESLAPARIDELAVRRSARAATVAS</sequence>
<evidence type="ECO:0000313" key="3">
    <source>
        <dbReference type="Proteomes" id="UP001226691"/>
    </source>
</evidence>
<dbReference type="Gene3D" id="3.30.420.40">
    <property type="match status" value="2"/>
</dbReference>
<dbReference type="RefSeq" id="WP_307486033.1">
    <property type="nucleotide sequence ID" value="NZ_JAUTBF010000001.1"/>
</dbReference>
<evidence type="ECO:0000256" key="1">
    <source>
        <dbReference type="ARBA" id="ARBA00006479"/>
    </source>
</evidence>
<proteinExistence type="inferred from homology"/>
<dbReference type="Gene3D" id="1.10.10.10">
    <property type="entry name" value="Winged helix-like DNA-binding domain superfamily/Winged helix DNA-binding domain"/>
    <property type="match status" value="1"/>
</dbReference>
<dbReference type="PANTHER" id="PTHR18964">
    <property type="entry name" value="ROK (REPRESSOR, ORF, KINASE) FAMILY"/>
    <property type="match status" value="1"/>
</dbReference>
<dbReference type="InterPro" id="IPR000600">
    <property type="entry name" value="ROK"/>
</dbReference>
<dbReference type="Pfam" id="PF13412">
    <property type="entry name" value="HTH_24"/>
    <property type="match status" value="1"/>
</dbReference>
<dbReference type="GO" id="GO:0016301">
    <property type="term" value="F:kinase activity"/>
    <property type="evidence" value="ECO:0007669"/>
    <property type="project" value="UniProtKB-KW"/>
</dbReference>